<protein>
    <submittedName>
        <fullName evidence="2">Uncharacterized protein</fullName>
    </submittedName>
</protein>
<reference evidence="2 3" key="1">
    <citation type="submission" date="2019-01" db="EMBL/GenBank/DDBJ databases">
        <title>Egibacter rhizosphaerae EGI 80759T.</title>
        <authorList>
            <person name="Chen D.-D."/>
            <person name="Tian Y."/>
            <person name="Jiao J.-Y."/>
            <person name="Zhang X.-T."/>
            <person name="Zhang Y.-G."/>
            <person name="Zhang Y."/>
            <person name="Xiao M."/>
            <person name="Shu W.-S."/>
            <person name="Li W.-J."/>
        </authorList>
    </citation>
    <scope>NUCLEOTIDE SEQUENCE [LARGE SCALE GENOMIC DNA]</scope>
    <source>
        <strain evidence="2 3">EGI 80759</strain>
    </source>
</reference>
<dbReference type="Proteomes" id="UP000291469">
    <property type="component" value="Chromosome"/>
</dbReference>
<dbReference type="KEGG" id="erz:ER308_07195"/>
<evidence type="ECO:0000313" key="2">
    <source>
        <dbReference type="EMBL" id="QBI19351.1"/>
    </source>
</evidence>
<feature type="transmembrane region" description="Helical" evidence="1">
    <location>
        <begin position="58"/>
        <end position="78"/>
    </location>
</feature>
<sequence>MTDDEPTARELIVQIKGLRGDVTSLTEEVKRINGQVRDNRTDIAHLKAREGQIPVRNALLALSIIVSAILGVVAGAGLG</sequence>
<name>A0A411YDS6_9ACTN</name>
<keyword evidence="1" id="KW-1133">Transmembrane helix</keyword>
<evidence type="ECO:0000256" key="1">
    <source>
        <dbReference type="SAM" id="Phobius"/>
    </source>
</evidence>
<keyword evidence="1" id="KW-0812">Transmembrane</keyword>
<organism evidence="2 3">
    <name type="scientific">Egibacter rhizosphaerae</name>
    <dbReference type="NCBI Taxonomy" id="1670831"/>
    <lineage>
        <taxon>Bacteria</taxon>
        <taxon>Bacillati</taxon>
        <taxon>Actinomycetota</taxon>
        <taxon>Nitriliruptoria</taxon>
        <taxon>Egibacterales</taxon>
        <taxon>Egibacteraceae</taxon>
        <taxon>Egibacter</taxon>
    </lineage>
</organism>
<dbReference type="EMBL" id="CP036402">
    <property type="protein sequence ID" value="QBI19351.1"/>
    <property type="molecule type" value="Genomic_DNA"/>
</dbReference>
<accession>A0A411YDS6</accession>
<keyword evidence="1" id="KW-0472">Membrane</keyword>
<proteinExistence type="predicted"/>
<gene>
    <name evidence="2" type="ORF">ER308_07195</name>
</gene>
<dbReference type="RefSeq" id="WP_131154348.1">
    <property type="nucleotide sequence ID" value="NZ_CP036402.1"/>
</dbReference>
<evidence type="ECO:0000313" key="3">
    <source>
        <dbReference type="Proteomes" id="UP000291469"/>
    </source>
</evidence>
<dbReference type="AlphaFoldDB" id="A0A411YDS6"/>
<keyword evidence="3" id="KW-1185">Reference proteome</keyword>